<keyword evidence="2" id="KW-1185">Reference proteome</keyword>
<dbReference type="Proteomes" id="UP001317001">
    <property type="component" value="Chromosome"/>
</dbReference>
<dbReference type="InterPro" id="IPR036412">
    <property type="entry name" value="HAD-like_sf"/>
</dbReference>
<reference evidence="1 2" key="1">
    <citation type="submission" date="2022-08" db="EMBL/GenBank/DDBJ databases">
        <title>Myroides zhujiangensis sp. nov., a novel bacterium isolated from sediment in the Pearl River Estuary.</title>
        <authorList>
            <person name="Cui L."/>
        </authorList>
    </citation>
    <scope>NUCLEOTIDE SEQUENCE [LARGE SCALE GENOMIC DNA]</scope>
    <source>
        <strain evidence="1 2">SCSIO 72103</strain>
    </source>
</reference>
<dbReference type="InterPro" id="IPR023214">
    <property type="entry name" value="HAD_sf"/>
</dbReference>
<accession>A0ABY5NU19</accession>
<dbReference type="Gene3D" id="3.40.50.1000">
    <property type="entry name" value="HAD superfamily/HAD-like"/>
    <property type="match status" value="1"/>
</dbReference>
<organism evidence="1 2">
    <name type="scientific">Paenimyroides aestuarii</name>
    <dbReference type="NCBI Taxonomy" id="2968490"/>
    <lineage>
        <taxon>Bacteria</taxon>
        <taxon>Pseudomonadati</taxon>
        <taxon>Bacteroidota</taxon>
        <taxon>Flavobacteriia</taxon>
        <taxon>Flavobacteriales</taxon>
        <taxon>Flavobacteriaceae</taxon>
        <taxon>Paenimyroides</taxon>
    </lineage>
</organism>
<dbReference type="RefSeq" id="WP_257500013.1">
    <property type="nucleotide sequence ID" value="NZ_CP102382.1"/>
</dbReference>
<sequence>MDFYLNTKKSSNRLIEEYNKYRTLVIAFDFDDTVYDFHKKGRIYHDVIKLLQDLKSINCYLICWTGQEDANFVKGYFKENNIPFDAINENPPFHKSTSRKIYANAYLDDRAGLKQVFDELNNLVLTTKTKKYESFTINRWLQS</sequence>
<proteinExistence type="predicted"/>
<dbReference type="EMBL" id="CP102382">
    <property type="protein sequence ID" value="UUV22096.1"/>
    <property type="molecule type" value="Genomic_DNA"/>
</dbReference>
<gene>
    <name evidence="1" type="ORF">NPX36_03365</name>
</gene>
<dbReference type="SUPFAM" id="SSF56784">
    <property type="entry name" value="HAD-like"/>
    <property type="match status" value="1"/>
</dbReference>
<evidence type="ECO:0000313" key="2">
    <source>
        <dbReference type="Proteomes" id="UP001317001"/>
    </source>
</evidence>
<evidence type="ECO:0000313" key="1">
    <source>
        <dbReference type="EMBL" id="UUV22096.1"/>
    </source>
</evidence>
<protein>
    <submittedName>
        <fullName evidence="1">Uncharacterized protein</fullName>
    </submittedName>
</protein>
<name>A0ABY5NU19_9FLAO</name>